<dbReference type="Proteomes" id="UP000226031">
    <property type="component" value="Unassembled WGS sequence"/>
</dbReference>
<sequence length="147" mass="16135">MEPNGVYVILSIAVVEYHWGIYVADNDTQFGVIHHANNATGGWSYERKHTDRLLRSKMLALALRIGTVPLPQGHAQIDQILGDPDMISQEPGFRCRAWALDGVARLHNMGIVDAPDISVVMAKAYEHADANRANIELGTGEFTVASL</sequence>
<reference evidence="1 2" key="1">
    <citation type="submission" date="2017-10" db="EMBL/GenBank/DDBJ databases">
        <title>Comparative genomics in systemic dimorphic fungi from Ajellomycetaceae.</title>
        <authorList>
            <person name="Munoz J.F."/>
            <person name="Mcewen J.G."/>
            <person name="Clay O.K."/>
            <person name="Cuomo C.A."/>
        </authorList>
    </citation>
    <scope>NUCLEOTIDE SEQUENCE [LARGE SCALE GENOMIC DNA]</scope>
    <source>
        <strain evidence="1 2">UAMH4076</strain>
    </source>
</reference>
<evidence type="ECO:0000313" key="1">
    <source>
        <dbReference type="EMBL" id="PGH28742.1"/>
    </source>
</evidence>
<dbReference type="EMBL" id="PDND01000327">
    <property type="protein sequence ID" value="PGH28742.1"/>
    <property type="molecule type" value="Genomic_DNA"/>
</dbReference>
<organism evidence="1 2">
    <name type="scientific">[Emmonsia] crescens</name>
    <dbReference type="NCBI Taxonomy" id="73230"/>
    <lineage>
        <taxon>Eukaryota</taxon>
        <taxon>Fungi</taxon>
        <taxon>Dikarya</taxon>
        <taxon>Ascomycota</taxon>
        <taxon>Pezizomycotina</taxon>
        <taxon>Eurotiomycetes</taxon>
        <taxon>Eurotiomycetidae</taxon>
        <taxon>Onygenales</taxon>
        <taxon>Ajellomycetaceae</taxon>
        <taxon>Emergomyces</taxon>
    </lineage>
</organism>
<dbReference type="VEuPathDB" id="FungiDB:EMCG_04988"/>
<protein>
    <submittedName>
        <fullName evidence="1">Uncharacterized protein</fullName>
    </submittedName>
</protein>
<proteinExistence type="predicted"/>
<dbReference type="AlphaFoldDB" id="A0A2B7Z6T4"/>
<keyword evidence="2" id="KW-1185">Reference proteome</keyword>
<dbReference type="InterPro" id="IPR046670">
    <property type="entry name" value="DUF6540"/>
</dbReference>
<name>A0A2B7Z6T4_9EURO</name>
<accession>A0A2B7Z6T4</accession>
<gene>
    <name evidence="1" type="ORF">GX50_08517</name>
</gene>
<dbReference type="Pfam" id="PF20174">
    <property type="entry name" value="DUF6540"/>
    <property type="match status" value="1"/>
</dbReference>
<comment type="caution">
    <text evidence="1">The sequence shown here is derived from an EMBL/GenBank/DDBJ whole genome shotgun (WGS) entry which is preliminary data.</text>
</comment>
<evidence type="ECO:0000313" key="2">
    <source>
        <dbReference type="Proteomes" id="UP000226031"/>
    </source>
</evidence>